<evidence type="ECO:0000259" key="8">
    <source>
        <dbReference type="PROSITE" id="PS50928"/>
    </source>
</evidence>
<evidence type="ECO:0000256" key="4">
    <source>
        <dbReference type="ARBA" id="ARBA00022692"/>
    </source>
</evidence>
<evidence type="ECO:0000256" key="2">
    <source>
        <dbReference type="ARBA" id="ARBA00022448"/>
    </source>
</evidence>
<keyword evidence="3" id="KW-1003">Cell membrane</keyword>
<evidence type="ECO:0000256" key="3">
    <source>
        <dbReference type="ARBA" id="ARBA00022475"/>
    </source>
</evidence>
<keyword evidence="2 7" id="KW-0813">Transport</keyword>
<dbReference type="EMBL" id="FPCG01000007">
    <property type="protein sequence ID" value="SFV23518.1"/>
    <property type="molecule type" value="Genomic_DNA"/>
</dbReference>
<feature type="transmembrane region" description="Helical" evidence="7">
    <location>
        <begin position="103"/>
        <end position="125"/>
    </location>
</feature>
<evidence type="ECO:0000256" key="1">
    <source>
        <dbReference type="ARBA" id="ARBA00004651"/>
    </source>
</evidence>
<keyword evidence="6 7" id="KW-0472">Membrane</keyword>
<feature type="transmembrane region" description="Helical" evidence="7">
    <location>
        <begin position="229"/>
        <end position="255"/>
    </location>
</feature>
<dbReference type="AlphaFoldDB" id="A0A1I7MNP0"/>
<dbReference type="PANTHER" id="PTHR43163:SF6">
    <property type="entry name" value="DIPEPTIDE TRANSPORT SYSTEM PERMEASE PROTEIN DPPB-RELATED"/>
    <property type="match status" value="1"/>
</dbReference>
<reference evidence="9 10" key="1">
    <citation type="submission" date="2016-10" db="EMBL/GenBank/DDBJ databases">
        <authorList>
            <person name="de Groot N.N."/>
        </authorList>
    </citation>
    <scope>NUCLEOTIDE SEQUENCE [LARGE SCALE GENOMIC DNA]</scope>
    <source>
        <strain evidence="9 10">CGMCC 1.7054</strain>
    </source>
</reference>
<dbReference type="Proteomes" id="UP000198881">
    <property type="component" value="Unassembled WGS sequence"/>
</dbReference>
<dbReference type="Gene3D" id="1.10.3720.10">
    <property type="entry name" value="MetI-like"/>
    <property type="match status" value="1"/>
</dbReference>
<dbReference type="PANTHER" id="PTHR43163">
    <property type="entry name" value="DIPEPTIDE TRANSPORT SYSTEM PERMEASE PROTEIN DPPB-RELATED"/>
    <property type="match status" value="1"/>
</dbReference>
<evidence type="ECO:0000313" key="9">
    <source>
        <dbReference type="EMBL" id="SFV23518.1"/>
    </source>
</evidence>
<comment type="similarity">
    <text evidence="7">Belongs to the binding-protein-dependent transport system permease family.</text>
</comment>
<evidence type="ECO:0000256" key="7">
    <source>
        <dbReference type="RuleBase" id="RU363032"/>
    </source>
</evidence>
<feature type="transmembrane region" description="Helical" evidence="7">
    <location>
        <begin position="173"/>
        <end position="195"/>
    </location>
</feature>
<dbReference type="GO" id="GO:0005886">
    <property type="term" value="C:plasma membrane"/>
    <property type="evidence" value="ECO:0007669"/>
    <property type="project" value="UniProtKB-SubCell"/>
</dbReference>
<accession>A0A1I7MNP0</accession>
<keyword evidence="4 7" id="KW-0812">Transmembrane</keyword>
<dbReference type="STRING" id="574650.SAMN04487966_107133"/>
<feature type="transmembrane region" description="Helical" evidence="7">
    <location>
        <begin position="275"/>
        <end position="297"/>
    </location>
</feature>
<dbReference type="GO" id="GO:0055085">
    <property type="term" value="P:transmembrane transport"/>
    <property type="evidence" value="ECO:0007669"/>
    <property type="project" value="InterPro"/>
</dbReference>
<dbReference type="InterPro" id="IPR000515">
    <property type="entry name" value="MetI-like"/>
</dbReference>
<name>A0A1I7MNP0_9MICC</name>
<evidence type="ECO:0000313" key="10">
    <source>
        <dbReference type="Proteomes" id="UP000198881"/>
    </source>
</evidence>
<dbReference type="InterPro" id="IPR035906">
    <property type="entry name" value="MetI-like_sf"/>
</dbReference>
<evidence type="ECO:0000256" key="5">
    <source>
        <dbReference type="ARBA" id="ARBA00022989"/>
    </source>
</evidence>
<keyword evidence="10" id="KW-1185">Reference proteome</keyword>
<evidence type="ECO:0000256" key="6">
    <source>
        <dbReference type="ARBA" id="ARBA00023136"/>
    </source>
</evidence>
<dbReference type="SUPFAM" id="SSF161098">
    <property type="entry name" value="MetI-like"/>
    <property type="match status" value="1"/>
</dbReference>
<dbReference type="Pfam" id="PF19300">
    <property type="entry name" value="BPD_transp_1_N"/>
    <property type="match status" value="1"/>
</dbReference>
<organism evidence="9 10">
    <name type="scientific">Micrococcus terreus</name>
    <dbReference type="NCBI Taxonomy" id="574650"/>
    <lineage>
        <taxon>Bacteria</taxon>
        <taxon>Bacillati</taxon>
        <taxon>Actinomycetota</taxon>
        <taxon>Actinomycetes</taxon>
        <taxon>Micrococcales</taxon>
        <taxon>Micrococcaceae</taxon>
        <taxon>Micrococcus</taxon>
    </lineage>
</organism>
<feature type="domain" description="ABC transmembrane type-1" evidence="8">
    <location>
        <begin position="97"/>
        <end position="298"/>
    </location>
</feature>
<dbReference type="InterPro" id="IPR045621">
    <property type="entry name" value="BPD_transp_1_N"/>
</dbReference>
<feature type="transmembrane region" description="Helical" evidence="7">
    <location>
        <begin position="12"/>
        <end position="30"/>
    </location>
</feature>
<proteinExistence type="inferred from homology"/>
<comment type="subcellular location">
    <subcellularLocation>
        <location evidence="1 7">Cell membrane</location>
        <topology evidence="1 7">Multi-pass membrane protein</topology>
    </subcellularLocation>
</comment>
<dbReference type="PROSITE" id="PS50928">
    <property type="entry name" value="ABC_TM1"/>
    <property type="match status" value="1"/>
</dbReference>
<dbReference type="CDD" id="cd06261">
    <property type="entry name" value="TM_PBP2"/>
    <property type="match status" value="1"/>
</dbReference>
<dbReference type="OrthoDB" id="9778910at2"/>
<gene>
    <name evidence="9" type="ORF">SAMN04487966_107133</name>
</gene>
<feature type="transmembrane region" description="Helical" evidence="7">
    <location>
        <begin position="146"/>
        <end position="167"/>
    </location>
</feature>
<dbReference type="Pfam" id="PF00528">
    <property type="entry name" value="BPD_transp_1"/>
    <property type="match status" value="1"/>
</dbReference>
<keyword evidence="5 7" id="KW-1133">Transmembrane helix</keyword>
<protein>
    <submittedName>
        <fullName evidence="9">Peptide/nickel transport system permease protein</fullName>
    </submittedName>
</protein>
<sequence length="317" mass="33594">MARYALGRVGQALIVIWLAYTVVFLSVQLLPSDPVTIFLSADAAPDPAVVAAMQAQYGYDQPLIVQYLGQLAGLFVGDFGYALSAGQTVVERIGGVIGSTLELAGWAFVFAVVLSFVLVSVASLVKVRWVRAVLEALPPLFSSVPVFWVGLIALQVLSFQLGVMSIFPDGSFLSLTVPVVLLGAYVSAPIAQVLFKAIEQTYAQPFVDVLRAKGASETRIFFAHILKNSVAPAFTVMAMAVGALLAGSVITETVFSRSGLGQIVLQGVTAQDIPLVQGLVLITATAFVVFNLIVDLLHPLLDPRVLKAHPAAAGRTR</sequence>